<sequence length="121" mass="14142">MSYEWRNNLACLATYKILSGQNKMDQFDSEDYPLAQAGDLKLKNLRFRITSTSNFDGYEAKPTALMFFRALRDDYSPKKEQREMTSEQFLGELIELFASDEKTLTDLASTVDRFCKFEDEF</sequence>
<proteinExistence type="predicted"/>
<dbReference type="AlphaFoldDB" id="A0A1Q2M100"/>
<name>A0A1Q2M100_9GAMM</name>
<evidence type="ECO:0000313" key="1">
    <source>
        <dbReference type="EMBL" id="AQQ66375.1"/>
    </source>
</evidence>
<evidence type="ECO:0000313" key="2">
    <source>
        <dbReference type="Proteomes" id="UP000188219"/>
    </source>
</evidence>
<dbReference type="RefSeq" id="WP_077399516.1">
    <property type="nucleotide sequence ID" value="NZ_CP019650.1"/>
</dbReference>
<dbReference type="Proteomes" id="UP000188219">
    <property type="component" value="Chromosome"/>
</dbReference>
<dbReference type="STRING" id="260552.Mag101_00965"/>
<dbReference type="KEGG" id="maga:Mag101_00965"/>
<dbReference type="OrthoDB" id="7061269at2"/>
<organism evidence="1 2">
    <name type="scientific">Microbulbifer agarilyticus</name>
    <dbReference type="NCBI Taxonomy" id="260552"/>
    <lineage>
        <taxon>Bacteria</taxon>
        <taxon>Pseudomonadati</taxon>
        <taxon>Pseudomonadota</taxon>
        <taxon>Gammaproteobacteria</taxon>
        <taxon>Cellvibrionales</taxon>
        <taxon>Microbulbiferaceae</taxon>
        <taxon>Microbulbifer</taxon>
    </lineage>
</organism>
<dbReference type="EMBL" id="CP019650">
    <property type="protein sequence ID" value="AQQ66375.1"/>
    <property type="molecule type" value="Genomic_DNA"/>
</dbReference>
<keyword evidence="2" id="KW-1185">Reference proteome</keyword>
<gene>
    <name evidence="1" type="ORF">Mag101_00965</name>
</gene>
<accession>A0A1Q2M100</accession>
<reference evidence="1" key="1">
    <citation type="submission" date="2017-02" db="EMBL/GenBank/DDBJ databases">
        <title>Genome of Microbulbifer agarilyticus GP101.</title>
        <authorList>
            <person name="Jung J."/>
            <person name="Bae S.S."/>
            <person name="Baek K."/>
        </authorList>
    </citation>
    <scope>NUCLEOTIDE SEQUENCE [LARGE SCALE GENOMIC DNA]</scope>
    <source>
        <strain evidence="1">GP101</strain>
    </source>
</reference>
<protein>
    <submittedName>
        <fullName evidence="1">Uncharacterized protein</fullName>
    </submittedName>
</protein>